<keyword evidence="10" id="KW-1185">Reference proteome</keyword>
<evidence type="ECO:0000259" key="8">
    <source>
        <dbReference type="PROSITE" id="PS51007"/>
    </source>
</evidence>
<evidence type="ECO:0000256" key="5">
    <source>
        <dbReference type="ARBA" id="ARBA00023004"/>
    </source>
</evidence>
<protein>
    <recommendedName>
        <fullName evidence="8">Cytochrome c domain-containing protein</fullName>
    </recommendedName>
</protein>
<accession>A0A2N4TYV6</accession>
<dbReference type="InterPro" id="IPR036909">
    <property type="entry name" value="Cyt_c-like_dom_sf"/>
</dbReference>
<dbReference type="Pfam" id="PF00034">
    <property type="entry name" value="Cytochrom_C"/>
    <property type="match status" value="1"/>
</dbReference>
<dbReference type="PANTHER" id="PTHR35008:SF4">
    <property type="entry name" value="BLL4482 PROTEIN"/>
    <property type="match status" value="1"/>
</dbReference>
<proteinExistence type="predicted"/>
<dbReference type="PROSITE" id="PS51007">
    <property type="entry name" value="CYTC"/>
    <property type="match status" value="1"/>
</dbReference>
<dbReference type="Proteomes" id="UP000234190">
    <property type="component" value="Unassembled WGS sequence"/>
</dbReference>
<evidence type="ECO:0000313" key="10">
    <source>
        <dbReference type="Proteomes" id="UP000234190"/>
    </source>
</evidence>
<dbReference type="GO" id="GO:0009055">
    <property type="term" value="F:electron transfer activity"/>
    <property type="evidence" value="ECO:0007669"/>
    <property type="project" value="InterPro"/>
</dbReference>
<reference evidence="9 10" key="1">
    <citation type="submission" date="2017-10" db="EMBL/GenBank/DDBJ databases">
        <title>Two draft genome sequences of Pusillimonas sp. strains isolated from a nitrate- and radionuclide-contaminated groundwater in Russia.</title>
        <authorList>
            <person name="Grouzdev D.S."/>
            <person name="Tourova T.P."/>
            <person name="Goeva M.A."/>
            <person name="Babich T.L."/>
            <person name="Sokolova D.S."/>
            <person name="Abdullin R."/>
            <person name="Poltaraus A.B."/>
            <person name="Toshchakov S.V."/>
            <person name="Nazina T.N."/>
        </authorList>
    </citation>
    <scope>NUCLEOTIDE SEQUENCE [LARGE SCALE GENOMIC DNA]</scope>
    <source>
        <strain evidence="9 10">JR1/69-3-13</strain>
    </source>
</reference>
<evidence type="ECO:0000256" key="2">
    <source>
        <dbReference type="ARBA" id="ARBA00022617"/>
    </source>
</evidence>
<feature type="domain" description="Cytochrome c" evidence="8">
    <location>
        <begin position="1"/>
        <end position="98"/>
    </location>
</feature>
<dbReference type="PANTHER" id="PTHR35008">
    <property type="entry name" value="BLL4482 PROTEIN-RELATED"/>
    <property type="match status" value="1"/>
</dbReference>
<evidence type="ECO:0000256" key="7">
    <source>
        <dbReference type="SAM" id="MobiDB-lite"/>
    </source>
</evidence>
<dbReference type="InterPro" id="IPR051459">
    <property type="entry name" value="Cytochrome_c-type_DH"/>
</dbReference>
<feature type="region of interest" description="Disordered" evidence="7">
    <location>
        <begin position="17"/>
        <end position="47"/>
    </location>
</feature>
<keyword evidence="5 6" id="KW-0408">Iron</keyword>
<name>A0A2N4TYV6_9BURK</name>
<evidence type="ECO:0000313" key="9">
    <source>
        <dbReference type="EMBL" id="PLC47944.1"/>
    </source>
</evidence>
<evidence type="ECO:0000256" key="4">
    <source>
        <dbReference type="ARBA" id="ARBA00022982"/>
    </source>
</evidence>
<feature type="compositionally biased region" description="Basic and acidic residues" evidence="7">
    <location>
        <begin position="38"/>
        <end position="47"/>
    </location>
</feature>
<dbReference type="InterPro" id="IPR008168">
    <property type="entry name" value="Cyt_C_IC"/>
</dbReference>
<evidence type="ECO:0000256" key="3">
    <source>
        <dbReference type="ARBA" id="ARBA00022723"/>
    </source>
</evidence>
<dbReference type="GO" id="GO:0005506">
    <property type="term" value="F:iron ion binding"/>
    <property type="evidence" value="ECO:0007669"/>
    <property type="project" value="InterPro"/>
</dbReference>
<evidence type="ECO:0000256" key="6">
    <source>
        <dbReference type="PROSITE-ProRule" id="PRU00433"/>
    </source>
</evidence>
<gene>
    <name evidence="9" type="ORF">CR159_20845</name>
</gene>
<keyword evidence="3 6" id="KW-0479">Metal-binding</keyword>
<dbReference type="GO" id="GO:0020037">
    <property type="term" value="F:heme binding"/>
    <property type="evidence" value="ECO:0007669"/>
    <property type="project" value="InterPro"/>
</dbReference>
<keyword evidence="1" id="KW-0813">Transport</keyword>
<dbReference type="AlphaFoldDB" id="A0A2N4TYV6"/>
<keyword evidence="2 6" id="KW-0349">Heme</keyword>
<organism evidence="9 10">
    <name type="scientific">Pollutimonas subterranea</name>
    <dbReference type="NCBI Taxonomy" id="2045210"/>
    <lineage>
        <taxon>Bacteria</taxon>
        <taxon>Pseudomonadati</taxon>
        <taxon>Pseudomonadota</taxon>
        <taxon>Betaproteobacteria</taxon>
        <taxon>Burkholderiales</taxon>
        <taxon>Alcaligenaceae</taxon>
        <taxon>Pollutimonas</taxon>
    </lineage>
</organism>
<dbReference type="Gene3D" id="1.10.760.10">
    <property type="entry name" value="Cytochrome c-like domain"/>
    <property type="match status" value="1"/>
</dbReference>
<dbReference type="InterPro" id="IPR009056">
    <property type="entry name" value="Cyt_c-like_dom"/>
</dbReference>
<keyword evidence="4" id="KW-0249">Electron transport</keyword>
<sequence>MQGKAIYANNCAACHGESLQGQPNWRDRMPNGRLPAPPHDKTGHTWHHPDAMLVDMVKNGLVPGKTAPPGYVSDMPAYRDILSDQEIIAVLAYIKSRWPPKVLEAQKEVTLQRQN</sequence>
<dbReference type="PRINTS" id="PR00605">
    <property type="entry name" value="CYTCHROMECIC"/>
</dbReference>
<dbReference type="SUPFAM" id="SSF46626">
    <property type="entry name" value="Cytochrome c"/>
    <property type="match status" value="1"/>
</dbReference>
<dbReference type="EMBL" id="PDNW01000037">
    <property type="protein sequence ID" value="PLC47944.1"/>
    <property type="molecule type" value="Genomic_DNA"/>
</dbReference>
<comment type="caution">
    <text evidence="9">The sequence shown here is derived from an EMBL/GenBank/DDBJ whole genome shotgun (WGS) entry which is preliminary data.</text>
</comment>
<evidence type="ECO:0000256" key="1">
    <source>
        <dbReference type="ARBA" id="ARBA00022448"/>
    </source>
</evidence>